<organism evidence="1 2">
    <name type="scientific">Lindgomyces ingoldianus</name>
    <dbReference type="NCBI Taxonomy" id="673940"/>
    <lineage>
        <taxon>Eukaryota</taxon>
        <taxon>Fungi</taxon>
        <taxon>Dikarya</taxon>
        <taxon>Ascomycota</taxon>
        <taxon>Pezizomycotina</taxon>
        <taxon>Dothideomycetes</taxon>
        <taxon>Pleosporomycetidae</taxon>
        <taxon>Pleosporales</taxon>
        <taxon>Lindgomycetaceae</taxon>
        <taxon>Lindgomyces</taxon>
    </lineage>
</organism>
<proteinExistence type="predicted"/>
<comment type="caution">
    <text evidence="1">The sequence shown here is derived from an EMBL/GenBank/DDBJ whole genome shotgun (WGS) entry which is preliminary data.</text>
</comment>
<dbReference type="EMBL" id="MU003498">
    <property type="protein sequence ID" value="KAF2474420.1"/>
    <property type="molecule type" value="Genomic_DNA"/>
</dbReference>
<protein>
    <submittedName>
        <fullName evidence="1">Uncharacterized protein</fullName>
    </submittedName>
</protein>
<evidence type="ECO:0000313" key="1">
    <source>
        <dbReference type="EMBL" id="KAF2474420.1"/>
    </source>
</evidence>
<dbReference type="Proteomes" id="UP000799755">
    <property type="component" value="Unassembled WGS sequence"/>
</dbReference>
<accession>A0ACB6R5Q4</accession>
<gene>
    <name evidence="1" type="ORF">BDR25DRAFT_340893</name>
</gene>
<keyword evidence="2" id="KW-1185">Reference proteome</keyword>
<name>A0ACB6R5Q4_9PLEO</name>
<evidence type="ECO:0000313" key="2">
    <source>
        <dbReference type="Proteomes" id="UP000799755"/>
    </source>
</evidence>
<sequence length="371" mass="38427">MVLSRYILAASAILSLALAHAPNLGVRAAFGNQAFGIANEEGLTPEVIAEDEYQAEWAPAALSHEKNASQPLLKDRSLELHGRQLTCNPGYGYCSAFGRCCPDTTLCCSYGYCIAPADTCCPNGACDPGWGCCGSKCAPKDGDCCSDDHYCEAGNICVKLYSSGRIVCCTDLKCTAAVISGTTSYVSTTSRAAPSITAPPSTTRIVSVGGTIETWYWTVTWWYLSFYWSTSRATSTVTFTRISETTTFTTTATDETQARSLFSALSATLTFEPPSSAHTSLASLLSQQPQETGSFTLGDNFSTGFGAQPTGSSSPPGSSSSRSSTTVQPTSAGTTTAGPAAGGPSAASGVFVQWALVILGAGIFSVGGGIG</sequence>
<reference evidence="1" key="1">
    <citation type="journal article" date="2020" name="Stud. Mycol.">
        <title>101 Dothideomycetes genomes: a test case for predicting lifestyles and emergence of pathogens.</title>
        <authorList>
            <person name="Haridas S."/>
            <person name="Albert R."/>
            <person name="Binder M."/>
            <person name="Bloem J."/>
            <person name="Labutti K."/>
            <person name="Salamov A."/>
            <person name="Andreopoulos B."/>
            <person name="Baker S."/>
            <person name="Barry K."/>
            <person name="Bills G."/>
            <person name="Bluhm B."/>
            <person name="Cannon C."/>
            <person name="Castanera R."/>
            <person name="Culley D."/>
            <person name="Daum C."/>
            <person name="Ezra D."/>
            <person name="Gonzalez J."/>
            <person name="Henrissat B."/>
            <person name="Kuo A."/>
            <person name="Liang C."/>
            <person name="Lipzen A."/>
            <person name="Lutzoni F."/>
            <person name="Magnuson J."/>
            <person name="Mondo S."/>
            <person name="Nolan M."/>
            <person name="Ohm R."/>
            <person name="Pangilinan J."/>
            <person name="Park H.-J."/>
            <person name="Ramirez L."/>
            <person name="Alfaro M."/>
            <person name="Sun H."/>
            <person name="Tritt A."/>
            <person name="Yoshinaga Y."/>
            <person name="Zwiers L.-H."/>
            <person name="Turgeon B."/>
            <person name="Goodwin S."/>
            <person name="Spatafora J."/>
            <person name="Crous P."/>
            <person name="Grigoriev I."/>
        </authorList>
    </citation>
    <scope>NUCLEOTIDE SEQUENCE</scope>
    <source>
        <strain evidence="1">ATCC 200398</strain>
    </source>
</reference>